<keyword evidence="3" id="KW-1185">Reference proteome</keyword>
<feature type="region of interest" description="Disordered" evidence="1">
    <location>
        <begin position="86"/>
        <end position="106"/>
    </location>
</feature>
<evidence type="ECO:0000313" key="2">
    <source>
        <dbReference type="EMBL" id="CAH2012628.1"/>
    </source>
</evidence>
<evidence type="ECO:0000313" key="3">
    <source>
        <dbReference type="Proteomes" id="UP001152888"/>
    </source>
</evidence>
<sequence length="239" mass="26195">MDIDGFGVQEVKNKIKNLGSTYSQELNKINDSKRSGAGLSNVYTSNIKLMDPALKIPIAQENDPSVTLQSRDTEAITTADVTQTNATNLPTSASTSSIGNSSRARKRSTNIVKAVSDLKSLHEQVNSAEENPLDVFRKSVAWQLKTFSVENALLAQCRIQSLLSEIGIKDYREKSAPNNSSQRSSSVFSNFTDVSYTSTASTDHVTNRFDDLTSESDTLRTTNDIITLAMAGTHCRSFW</sequence>
<dbReference type="EMBL" id="CAKOFQ010008198">
    <property type="protein sequence ID" value="CAH2012628.1"/>
    <property type="molecule type" value="Genomic_DNA"/>
</dbReference>
<accession>A0A9P0Q6J4</accession>
<organism evidence="2 3">
    <name type="scientific">Acanthoscelides obtectus</name>
    <name type="common">Bean weevil</name>
    <name type="synonym">Bruchus obtectus</name>
    <dbReference type="NCBI Taxonomy" id="200917"/>
    <lineage>
        <taxon>Eukaryota</taxon>
        <taxon>Metazoa</taxon>
        <taxon>Ecdysozoa</taxon>
        <taxon>Arthropoda</taxon>
        <taxon>Hexapoda</taxon>
        <taxon>Insecta</taxon>
        <taxon>Pterygota</taxon>
        <taxon>Neoptera</taxon>
        <taxon>Endopterygota</taxon>
        <taxon>Coleoptera</taxon>
        <taxon>Polyphaga</taxon>
        <taxon>Cucujiformia</taxon>
        <taxon>Chrysomeloidea</taxon>
        <taxon>Chrysomelidae</taxon>
        <taxon>Bruchinae</taxon>
        <taxon>Bruchini</taxon>
        <taxon>Acanthoscelides</taxon>
    </lineage>
</organism>
<dbReference type="AlphaFoldDB" id="A0A9P0Q6J4"/>
<dbReference type="Proteomes" id="UP001152888">
    <property type="component" value="Unassembled WGS sequence"/>
</dbReference>
<evidence type="ECO:0000256" key="1">
    <source>
        <dbReference type="SAM" id="MobiDB-lite"/>
    </source>
</evidence>
<comment type="caution">
    <text evidence="2">The sequence shown here is derived from an EMBL/GenBank/DDBJ whole genome shotgun (WGS) entry which is preliminary data.</text>
</comment>
<dbReference type="OrthoDB" id="8190343at2759"/>
<feature type="compositionally biased region" description="Low complexity" evidence="1">
    <location>
        <begin position="92"/>
        <end position="102"/>
    </location>
</feature>
<reference evidence="2" key="1">
    <citation type="submission" date="2022-03" db="EMBL/GenBank/DDBJ databases">
        <authorList>
            <person name="Sayadi A."/>
        </authorList>
    </citation>
    <scope>NUCLEOTIDE SEQUENCE</scope>
</reference>
<gene>
    <name evidence="2" type="ORF">ACAOBT_LOCUS32928</name>
</gene>
<protein>
    <submittedName>
        <fullName evidence="2">Uncharacterized protein</fullName>
    </submittedName>
</protein>
<name>A0A9P0Q6J4_ACAOB</name>
<proteinExistence type="predicted"/>